<dbReference type="Proteomes" id="UP001549086">
    <property type="component" value="Unassembled WGS sequence"/>
</dbReference>
<accession>A0ABV2HFQ5</accession>
<reference evidence="2 3" key="1">
    <citation type="submission" date="2024-06" db="EMBL/GenBank/DDBJ databases">
        <title>Genomic Encyclopedia of Type Strains, Phase IV (KMG-IV): sequencing the most valuable type-strain genomes for metagenomic binning, comparative biology and taxonomic classification.</title>
        <authorList>
            <person name="Goeker M."/>
        </authorList>
    </citation>
    <scope>NUCLEOTIDE SEQUENCE [LARGE SCALE GENOMIC DNA]</scope>
    <source>
        <strain evidence="2 3">DSM 23649</strain>
    </source>
</reference>
<keyword evidence="1" id="KW-0812">Transmembrane</keyword>
<sequence>MVKIFKNYRLNIFILAIFFLSQTINVNANYLPHSLQKENISVTMIEQQSKAFNIADLYVSKFIYEEKNKDLSEGKIEKVFFEPITLGVFTTLGALGFGIFTGVVAAILSGIIGISIGKSQR</sequence>
<protein>
    <submittedName>
        <fullName evidence="2">Membrane protein</fullName>
    </submittedName>
</protein>
<organism evidence="2 3">
    <name type="scientific">Bartonella silvatica</name>
    <dbReference type="NCBI Taxonomy" id="357760"/>
    <lineage>
        <taxon>Bacteria</taxon>
        <taxon>Pseudomonadati</taxon>
        <taxon>Pseudomonadota</taxon>
        <taxon>Alphaproteobacteria</taxon>
        <taxon>Hyphomicrobiales</taxon>
        <taxon>Bartonellaceae</taxon>
        <taxon>Bartonella</taxon>
    </lineage>
</organism>
<proteinExistence type="predicted"/>
<name>A0ABV2HFQ5_9HYPH</name>
<evidence type="ECO:0000313" key="2">
    <source>
        <dbReference type="EMBL" id="MET3589366.1"/>
    </source>
</evidence>
<gene>
    <name evidence="2" type="ORF">ABID23_000443</name>
</gene>
<keyword evidence="3" id="KW-1185">Reference proteome</keyword>
<comment type="caution">
    <text evidence="2">The sequence shown here is derived from an EMBL/GenBank/DDBJ whole genome shotgun (WGS) entry which is preliminary data.</text>
</comment>
<evidence type="ECO:0000313" key="3">
    <source>
        <dbReference type="Proteomes" id="UP001549086"/>
    </source>
</evidence>
<keyword evidence="1" id="KW-0472">Membrane</keyword>
<evidence type="ECO:0000256" key="1">
    <source>
        <dbReference type="SAM" id="Phobius"/>
    </source>
</evidence>
<dbReference type="EMBL" id="JBEPLI010000002">
    <property type="protein sequence ID" value="MET3589366.1"/>
    <property type="molecule type" value="Genomic_DNA"/>
</dbReference>
<feature type="transmembrane region" description="Helical" evidence="1">
    <location>
        <begin position="92"/>
        <end position="116"/>
    </location>
</feature>
<dbReference type="RefSeq" id="WP_354188859.1">
    <property type="nucleotide sequence ID" value="NZ_JBEPLI010000002.1"/>
</dbReference>
<feature type="transmembrane region" description="Helical" evidence="1">
    <location>
        <begin position="12"/>
        <end position="31"/>
    </location>
</feature>
<keyword evidence="1" id="KW-1133">Transmembrane helix</keyword>